<name>A0ABS0C7P8_9NOCA</name>
<comment type="caution">
    <text evidence="2">The sequence shown here is derived from an EMBL/GenBank/DDBJ whole genome shotgun (WGS) entry which is preliminary data.</text>
</comment>
<dbReference type="RefSeq" id="WP_195033313.1">
    <property type="nucleotide sequence ID" value="NZ_JADLRE010000009.1"/>
</dbReference>
<accession>A0ABS0C7P8</accession>
<proteinExistence type="predicted"/>
<dbReference type="EMBL" id="JADLRE010000009">
    <property type="protein sequence ID" value="MBF6226161.1"/>
    <property type="molecule type" value="Genomic_DNA"/>
</dbReference>
<protein>
    <submittedName>
        <fullName evidence="2">Uncharacterized protein</fullName>
    </submittedName>
</protein>
<gene>
    <name evidence="2" type="ORF">IU470_13770</name>
</gene>
<dbReference type="Pfam" id="PF10824">
    <property type="entry name" value="T7SS_ESX_EspC"/>
    <property type="match status" value="1"/>
</dbReference>
<feature type="compositionally biased region" description="Low complexity" evidence="1">
    <location>
        <begin position="147"/>
        <end position="158"/>
    </location>
</feature>
<feature type="region of interest" description="Disordered" evidence="1">
    <location>
        <begin position="618"/>
        <end position="663"/>
    </location>
</feature>
<feature type="compositionally biased region" description="Low complexity" evidence="1">
    <location>
        <begin position="618"/>
        <end position="642"/>
    </location>
</feature>
<evidence type="ECO:0000313" key="2">
    <source>
        <dbReference type="EMBL" id="MBF6226161.1"/>
    </source>
</evidence>
<dbReference type="InterPro" id="IPR022536">
    <property type="entry name" value="EspC"/>
</dbReference>
<dbReference type="Proteomes" id="UP000807309">
    <property type="component" value="Unassembled WGS sequence"/>
</dbReference>
<organism evidence="2 3">
    <name type="scientific">Nocardia abscessus</name>
    <dbReference type="NCBI Taxonomy" id="120957"/>
    <lineage>
        <taxon>Bacteria</taxon>
        <taxon>Bacillati</taxon>
        <taxon>Actinomycetota</taxon>
        <taxon>Actinomycetes</taxon>
        <taxon>Mycobacteriales</taxon>
        <taxon>Nocardiaceae</taxon>
        <taxon>Nocardia</taxon>
    </lineage>
</organism>
<feature type="compositionally biased region" description="Low complexity" evidence="1">
    <location>
        <begin position="119"/>
        <end position="129"/>
    </location>
</feature>
<feature type="compositionally biased region" description="Gly residues" evidence="1">
    <location>
        <begin position="100"/>
        <end position="110"/>
    </location>
</feature>
<sequence length="663" mass="67872">MPNYLDVEPDQLRRIAMQHDLAAANIRKWGEIPHAWLADFESGYGMIADPVRAALVDYYNRRHDTAERLAANHERSRDELLAAASALEDADQSGGQRIAGAGGFGDGVPRGGPTPGPSTDPSTPSEGGPDTPTADDTRSVQPPPITSPSTTSPAAPSALDNDAGRSEQPPLPSTASAPQTYGAGSTEVDAPVGATSHAVGGSQQAEDDWTVTPAVDPSSTAAVAVDPNGATGTAGGLDAPPVPVPTAVAPAVTAGGMAGGMPAPLATGPFAAAVHLSEDKRALPSLVVGEQVDDDLALARTLLAATLAAVAEAAHGLEWAVAVMRTPVGPIILLTSTEGRGWLPSGLFLPSEVTLPWRWDAVLDNAARRAIAALEGTPDPARILAEFGSTGRLRSARISALVSSGAISDDVRAALGDDVAIQDRVLPAESAVDFASPGVGLVDRLALAGSDEALIQATTVPDTEIRAKCLELARAADVRVRTAASDLTWDISAHRAGRQRILDGLYAGRPIPASWWDEIRAAGDRMAAALRSQWAGASYGPVGGVHSDISGAEVLRGMVFERRADELLLLLSGGETDRQVLRDALYAYGQIVDHPQAPAAVRAAESAGAATTAAYAEAPRGGEPGVHGVSAASSGSDGAPPSIAELLNGPAGSAGSREQRSAW</sequence>
<feature type="compositionally biased region" description="Polar residues" evidence="1">
    <location>
        <begin position="173"/>
        <end position="183"/>
    </location>
</feature>
<keyword evidence="3" id="KW-1185">Reference proteome</keyword>
<evidence type="ECO:0000313" key="3">
    <source>
        <dbReference type="Proteomes" id="UP000807309"/>
    </source>
</evidence>
<evidence type="ECO:0000256" key="1">
    <source>
        <dbReference type="SAM" id="MobiDB-lite"/>
    </source>
</evidence>
<feature type="region of interest" description="Disordered" evidence="1">
    <location>
        <begin position="86"/>
        <end position="242"/>
    </location>
</feature>
<reference evidence="2 3" key="1">
    <citation type="submission" date="2020-10" db="EMBL/GenBank/DDBJ databases">
        <title>Identification of Nocardia species via Next-generation sequencing and recognition of intraspecies genetic diversity.</title>
        <authorList>
            <person name="Li P."/>
            <person name="Li P."/>
            <person name="Lu B."/>
        </authorList>
    </citation>
    <scope>NUCLEOTIDE SEQUENCE [LARGE SCALE GENOMIC DNA]</scope>
    <source>
        <strain evidence="2 3">N-11</strain>
    </source>
</reference>